<dbReference type="GO" id="GO:0000465">
    <property type="term" value="P:exonucleolytic trimming to generate mature 5'-end of 5.8S rRNA from tricistronic rRNA transcript (SSU-rRNA, 5.8S rRNA, LSU-rRNA)"/>
    <property type="evidence" value="ECO:0007669"/>
    <property type="project" value="EnsemblFungi"/>
</dbReference>
<comment type="subcellular location">
    <subcellularLocation>
        <location evidence="1">Nucleus</location>
        <location evidence="1">Nucleolus</location>
    </subcellularLocation>
</comment>
<evidence type="ECO:0000256" key="4">
    <source>
        <dbReference type="ARBA" id="ARBA00023242"/>
    </source>
</evidence>
<dbReference type="PANTHER" id="PTHR13634">
    <property type="entry name" value="RIBOSOME BIOGENESIS PROTEIN BRIX"/>
    <property type="match status" value="1"/>
</dbReference>
<dbReference type="STRING" id="1198029.A0A1U7LPE7"/>
<keyword evidence="3" id="KW-0690">Ribosome biogenesis</keyword>
<proteinExistence type="inferred from homology"/>
<dbReference type="Gene3D" id="3.40.50.10480">
    <property type="entry name" value="Probable brix-domain ribosomal biogenesis protein"/>
    <property type="match status" value="1"/>
</dbReference>
<feature type="region of interest" description="Disordered" evidence="5">
    <location>
        <begin position="1"/>
        <end position="26"/>
    </location>
</feature>
<feature type="domain" description="Brix" evidence="6">
    <location>
        <begin position="26"/>
        <end position="223"/>
    </location>
</feature>
<dbReference type="OrthoDB" id="1638493at2759"/>
<protein>
    <submittedName>
        <fullName evidence="7">Ribosome biogenesis protein brx1</fullName>
    </submittedName>
</protein>
<evidence type="ECO:0000313" key="8">
    <source>
        <dbReference type="Proteomes" id="UP000186594"/>
    </source>
</evidence>
<dbReference type="PANTHER" id="PTHR13634:SF0">
    <property type="entry name" value="RIBOSOME BIOGENESIS PROTEIN BRX1 HOMOLOG"/>
    <property type="match status" value="1"/>
</dbReference>
<dbReference type="GO" id="GO:0030687">
    <property type="term" value="C:preribosome, large subunit precursor"/>
    <property type="evidence" value="ECO:0007669"/>
    <property type="project" value="EnsemblFungi"/>
</dbReference>
<dbReference type="AlphaFoldDB" id="A0A1U7LPE7"/>
<dbReference type="GO" id="GO:0042134">
    <property type="term" value="F:rRNA primary transcript binding"/>
    <property type="evidence" value="ECO:0007669"/>
    <property type="project" value="EnsemblFungi"/>
</dbReference>
<dbReference type="Proteomes" id="UP000186594">
    <property type="component" value="Unassembled WGS sequence"/>
</dbReference>
<evidence type="ECO:0000256" key="3">
    <source>
        <dbReference type="ARBA" id="ARBA00022517"/>
    </source>
</evidence>
<gene>
    <name evidence="7" type="ORF">NEOLI_001877</name>
</gene>
<dbReference type="Pfam" id="PF04427">
    <property type="entry name" value="Brix"/>
    <property type="match status" value="1"/>
</dbReference>
<sequence>MATLYNLQKRRSPEPEDSPPSFPTKEKTLLLSSRGITYRHRHLLNDFHSLLPNSKKDCKFDSKSKLHHLVEIADLHECSNIVYFEGRKKRDLYVWMAGSCLTAENTGPTVKFHVENIHTMEELNMIGNAIKGSRAILSFDLNFEGSTKYLGVIKEILVNVFSTPKGHKRAKKYIDRTVSFTLADGKIWVRHYQIVEKEDGMSLLEIGPRFVMTPICILEGSFSGPVIFENKEFVRALMKVQKSDRYRGRVEDGVKRKVKKMKTKLEIDPLSNEVLFA</sequence>
<dbReference type="InterPro" id="IPR026532">
    <property type="entry name" value="BRX1"/>
</dbReference>
<dbReference type="EMBL" id="LXFE01000750">
    <property type="protein sequence ID" value="OLL24527.1"/>
    <property type="molecule type" value="Genomic_DNA"/>
</dbReference>
<dbReference type="GO" id="GO:0008097">
    <property type="term" value="F:5S rRNA binding"/>
    <property type="evidence" value="ECO:0007669"/>
    <property type="project" value="EnsemblFungi"/>
</dbReference>
<keyword evidence="4" id="KW-0539">Nucleus</keyword>
<organism evidence="7 8">
    <name type="scientific">Neolecta irregularis (strain DAH-3)</name>
    <dbReference type="NCBI Taxonomy" id="1198029"/>
    <lineage>
        <taxon>Eukaryota</taxon>
        <taxon>Fungi</taxon>
        <taxon>Dikarya</taxon>
        <taxon>Ascomycota</taxon>
        <taxon>Taphrinomycotina</taxon>
        <taxon>Neolectales</taxon>
        <taxon>Neolectaceae</taxon>
        <taxon>Neolecta</taxon>
    </lineage>
</organism>
<dbReference type="InterPro" id="IPR007109">
    <property type="entry name" value="Brix"/>
</dbReference>
<comment type="caution">
    <text evidence="7">The sequence shown here is derived from an EMBL/GenBank/DDBJ whole genome shotgun (WGS) entry which is preliminary data.</text>
</comment>
<dbReference type="GO" id="GO:0000464">
    <property type="term" value="P:endonucleolytic cleavage in ITS1 upstream of 5.8S rRNA from tricistronic rRNA transcript (SSU-rRNA, 5.8S rRNA, LSU-rRNA)"/>
    <property type="evidence" value="ECO:0007669"/>
    <property type="project" value="EnsemblFungi"/>
</dbReference>
<dbReference type="GO" id="GO:0005730">
    <property type="term" value="C:nucleolus"/>
    <property type="evidence" value="ECO:0007669"/>
    <property type="project" value="UniProtKB-SubCell"/>
</dbReference>
<evidence type="ECO:0000256" key="1">
    <source>
        <dbReference type="ARBA" id="ARBA00004604"/>
    </source>
</evidence>
<reference evidence="7 8" key="1">
    <citation type="submission" date="2016-04" db="EMBL/GenBank/DDBJ databases">
        <title>Evolutionary innovation and constraint leading to complex multicellularity in the Ascomycota.</title>
        <authorList>
            <person name="Cisse O."/>
            <person name="Nguyen A."/>
            <person name="Hewitt D.A."/>
            <person name="Jedd G."/>
            <person name="Stajich J.E."/>
        </authorList>
    </citation>
    <scope>NUCLEOTIDE SEQUENCE [LARGE SCALE GENOMIC DNA]</scope>
    <source>
        <strain evidence="7 8">DAH-3</strain>
    </source>
</reference>
<evidence type="ECO:0000256" key="5">
    <source>
        <dbReference type="SAM" id="MobiDB-lite"/>
    </source>
</evidence>
<evidence type="ECO:0000256" key="2">
    <source>
        <dbReference type="ARBA" id="ARBA00006369"/>
    </source>
</evidence>
<evidence type="ECO:0000313" key="7">
    <source>
        <dbReference type="EMBL" id="OLL24527.1"/>
    </source>
</evidence>
<dbReference type="SMART" id="SM00879">
    <property type="entry name" value="Brix"/>
    <property type="match status" value="1"/>
</dbReference>
<dbReference type="PROSITE" id="PS50833">
    <property type="entry name" value="BRIX"/>
    <property type="match status" value="1"/>
</dbReference>
<dbReference type="SUPFAM" id="SSF52954">
    <property type="entry name" value="Class II aaRS ABD-related"/>
    <property type="match status" value="1"/>
</dbReference>
<evidence type="ECO:0000259" key="6">
    <source>
        <dbReference type="PROSITE" id="PS50833"/>
    </source>
</evidence>
<keyword evidence="8" id="KW-1185">Reference proteome</keyword>
<dbReference type="OMA" id="YMWLANA"/>
<comment type="similarity">
    <text evidence="2">Belongs to the BRX1 family.</text>
</comment>
<accession>A0A1U7LPE7</accession>
<dbReference type="GO" id="GO:0000027">
    <property type="term" value="P:ribosomal large subunit assembly"/>
    <property type="evidence" value="ECO:0007669"/>
    <property type="project" value="EnsemblFungi"/>
</dbReference>
<name>A0A1U7LPE7_NEOID</name>